<reference evidence="2" key="1">
    <citation type="submission" date="2014-09" db="EMBL/GenBank/DDBJ databases">
        <title>Genome sequence of the luminous mushroom Mycena chlorophos for searching fungal bioluminescence genes.</title>
        <authorList>
            <person name="Tanaka Y."/>
            <person name="Kasuga D."/>
            <person name="Oba Y."/>
            <person name="Hase S."/>
            <person name="Sato K."/>
            <person name="Oba Y."/>
            <person name="Sakakibara Y."/>
        </authorList>
    </citation>
    <scope>NUCLEOTIDE SEQUENCE</scope>
</reference>
<gene>
    <name evidence="2" type="ORF">MCHLO_07535</name>
</gene>
<evidence type="ECO:0000313" key="3">
    <source>
        <dbReference type="Proteomes" id="UP000815677"/>
    </source>
</evidence>
<dbReference type="Proteomes" id="UP000815677">
    <property type="component" value="Unassembled WGS sequence"/>
</dbReference>
<proteinExistence type="predicted"/>
<dbReference type="EMBL" id="DF846343">
    <property type="protein sequence ID" value="GAT50278.1"/>
    <property type="molecule type" value="Genomic_DNA"/>
</dbReference>
<organism evidence="2 3">
    <name type="scientific">Mycena chlorophos</name>
    <name type="common">Agaric fungus</name>
    <name type="synonym">Agaricus chlorophos</name>
    <dbReference type="NCBI Taxonomy" id="658473"/>
    <lineage>
        <taxon>Eukaryota</taxon>
        <taxon>Fungi</taxon>
        <taxon>Dikarya</taxon>
        <taxon>Basidiomycota</taxon>
        <taxon>Agaricomycotina</taxon>
        <taxon>Agaricomycetes</taxon>
        <taxon>Agaricomycetidae</taxon>
        <taxon>Agaricales</taxon>
        <taxon>Marasmiineae</taxon>
        <taxon>Mycenaceae</taxon>
        <taxon>Mycena</taxon>
    </lineage>
</organism>
<keyword evidence="3" id="KW-1185">Reference proteome</keyword>
<name>A0ABQ0LGP8_MYCCL</name>
<accession>A0ABQ0LGP8</accession>
<feature type="region of interest" description="Disordered" evidence="1">
    <location>
        <begin position="1"/>
        <end position="71"/>
    </location>
</feature>
<evidence type="ECO:0000313" key="2">
    <source>
        <dbReference type="EMBL" id="GAT50278.1"/>
    </source>
</evidence>
<evidence type="ECO:0000256" key="1">
    <source>
        <dbReference type="SAM" id="MobiDB-lite"/>
    </source>
</evidence>
<sequence length="71" mass="7702">MLRQTFVREASCPLPRGRRPRDKPTMHAAATKQGVRESEVESSSTSIAFSGAASLTDPMPSPWTKEEAAQA</sequence>
<protein>
    <submittedName>
        <fullName evidence="2">Uncharacterized protein</fullName>
    </submittedName>
</protein>